<sequence>MFITDVSAHHPFMSGLLGTGKDAWRAVGITTPNEWFYVSYAVFTQEGRFSETVMISNPANELVAFFDRESKGVSIVGIQLVSPPFLNGSAHWKMEPLIRIWKKPSDPLAHVYEVADGKQYCSAYGTWDISEYEFWKEFTSLQ</sequence>
<reference evidence="1 2" key="1">
    <citation type="submission" date="2019-01" db="EMBL/GenBank/DDBJ databases">
        <title>Zoogloea oleivorans genome sequencing and assembly.</title>
        <authorList>
            <person name="Tancsics A."/>
            <person name="Farkas M."/>
            <person name="Kriszt B."/>
            <person name="Maroti G."/>
            <person name="Horvath B."/>
        </authorList>
    </citation>
    <scope>NUCLEOTIDE SEQUENCE [LARGE SCALE GENOMIC DNA]</scope>
    <source>
        <strain evidence="1 2">Buc</strain>
    </source>
</reference>
<name>A0A6C2CJQ4_9RHOO</name>
<gene>
    <name evidence="1" type="ORF">ETQ85_19845</name>
</gene>
<accession>A0A6C2CJQ4</accession>
<organism evidence="1 2">
    <name type="scientific">Zoogloea oleivorans</name>
    <dbReference type="NCBI Taxonomy" id="1552750"/>
    <lineage>
        <taxon>Bacteria</taxon>
        <taxon>Pseudomonadati</taxon>
        <taxon>Pseudomonadota</taxon>
        <taxon>Betaproteobacteria</taxon>
        <taxon>Rhodocyclales</taxon>
        <taxon>Zoogloeaceae</taxon>
        <taxon>Zoogloea</taxon>
    </lineage>
</organism>
<dbReference type="Proteomes" id="UP000389128">
    <property type="component" value="Unassembled WGS sequence"/>
</dbReference>
<proteinExistence type="predicted"/>
<dbReference type="EMBL" id="SDKK01000023">
    <property type="protein sequence ID" value="TYC54187.1"/>
    <property type="molecule type" value="Genomic_DNA"/>
</dbReference>
<evidence type="ECO:0000313" key="2">
    <source>
        <dbReference type="Proteomes" id="UP000389128"/>
    </source>
</evidence>
<dbReference type="AlphaFoldDB" id="A0A6C2CJQ4"/>
<dbReference type="OrthoDB" id="8898583at2"/>
<protein>
    <submittedName>
        <fullName evidence="1">Uncharacterized protein</fullName>
    </submittedName>
</protein>
<keyword evidence="2" id="KW-1185">Reference proteome</keyword>
<dbReference type="RefSeq" id="WP_148580831.1">
    <property type="nucleotide sequence ID" value="NZ_SDKK01000023.1"/>
</dbReference>
<comment type="caution">
    <text evidence="1">The sequence shown here is derived from an EMBL/GenBank/DDBJ whole genome shotgun (WGS) entry which is preliminary data.</text>
</comment>
<evidence type="ECO:0000313" key="1">
    <source>
        <dbReference type="EMBL" id="TYC54187.1"/>
    </source>
</evidence>